<reference evidence="1 2" key="1">
    <citation type="journal article" date="2020" name="Sci. Rep.">
        <title>A novel cyanobacterial geosmin producer, revising GeoA distribution and dispersion patterns in Bacteria.</title>
        <authorList>
            <person name="Churro C."/>
            <person name="Semedo-Aguiar A.P."/>
            <person name="Silva A.D."/>
            <person name="Pereira-Leal J.B."/>
            <person name="Leite R.B."/>
        </authorList>
    </citation>
    <scope>NUCLEOTIDE SEQUENCE [LARGE SCALE GENOMIC DNA]</scope>
    <source>
        <strain evidence="1 2">IPMA8</strain>
    </source>
</reference>
<dbReference type="RefSeq" id="WP_216670239.1">
    <property type="nucleotide sequence ID" value="NZ_CAWPPK010000079.1"/>
</dbReference>
<dbReference type="EMBL" id="SRRZ01000017">
    <property type="protein sequence ID" value="NQE33630.1"/>
    <property type="molecule type" value="Genomic_DNA"/>
</dbReference>
<comment type="caution">
    <text evidence="1">The sequence shown here is derived from an EMBL/GenBank/DDBJ whole genome shotgun (WGS) entry which is preliminary data.</text>
</comment>
<evidence type="ECO:0008006" key="3">
    <source>
        <dbReference type="Google" id="ProtNLM"/>
    </source>
</evidence>
<evidence type="ECO:0000313" key="1">
    <source>
        <dbReference type="EMBL" id="NQE33630.1"/>
    </source>
</evidence>
<dbReference type="Proteomes" id="UP000702425">
    <property type="component" value="Unassembled WGS sequence"/>
</dbReference>
<gene>
    <name evidence="1" type="ORF">E5S67_01350</name>
</gene>
<accession>A0ABX2CVN9</accession>
<name>A0ABX2CVN9_9CYAN</name>
<evidence type="ECO:0000313" key="2">
    <source>
        <dbReference type="Proteomes" id="UP000702425"/>
    </source>
</evidence>
<protein>
    <recommendedName>
        <fullName evidence="3">ATP-grasp domain-containing protein</fullName>
    </recommendedName>
</protein>
<organism evidence="1 2">
    <name type="scientific">Microcoleus asticus IPMA8</name>
    <dbReference type="NCBI Taxonomy" id="2563858"/>
    <lineage>
        <taxon>Bacteria</taxon>
        <taxon>Bacillati</taxon>
        <taxon>Cyanobacteriota</taxon>
        <taxon>Cyanophyceae</taxon>
        <taxon>Oscillatoriophycideae</taxon>
        <taxon>Oscillatoriales</taxon>
        <taxon>Microcoleaceae</taxon>
        <taxon>Microcoleus</taxon>
        <taxon>Microcoleus asticus</taxon>
    </lineage>
</organism>
<keyword evidence="2" id="KW-1185">Reference proteome</keyword>
<proteinExistence type="predicted"/>
<sequence>MTLDGRVTAPEKLLYVPDKWPIDYLNKFHQMFDEFGLNLGAFDIIRDGDDTLYFMEFNPNGQWY</sequence>